<feature type="coiled-coil region" evidence="1">
    <location>
        <begin position="299"/>
        <end position="330"/>
    </location>
</feature>
<dbReference type="OMA" id="MRIDNDE"/>
<reference evidence="3 4" key="1">
    <citation type="journal article" date="2010" name="Cell">
        <title>The genome of Naegleria gruberi illuminates early eukaryotic versatility.</title>
        <authorList>
            <person name="Fritz-Laylin L.K."/>
            <person name="Prochnik S.E."/>
            <person name="Ginger M.L."/>
            <person name="Dacks J.B."/>
            <person name="Carpenter M.L."/>
            <person name="Field M.C."/>
            <person name="Kuo A."/>
            <person name="Paredez A."/>
            <person name="Chapman J."/>
            <person name="Pham J."/>
            <person name="Shu S."/>
            <person name="Neupane R."/>
            <person name="Cipriano M."/>
            <person name="Mancuso J."/>
            <person name="Tu H."/>
            <person name="Salamov A."/>
            <person name="Lindquist E."/>
            <person name="Shapiro H."/>
            <person name="Lucas S."/>
            <person name="Grigoriev I.V."/>
            <person name="Cande W.Z."/>
            <person name="Fulton C."/>
            <person name="Rokhsar D.S."/>
            <person name="Dawson S.C."/>
        </authorList>
    </citation>
    <scope>NUCLEOTIDE SEQUENCE [LARGE SCALE GENOMIC DNA]</scope>
    <source>
        <strain evidence="3 4">NEG-M</strain>
    </source>
</reference>
<evidence type="ECO:0000313" key="3">
    <source>
        <dbReference type="EMBL" id="EFC50400.1"/>
    </source>
</evidence>
<sequence>MSQRNPKLERSDSNLSTTSTPSSLEDIYKAKKNLPFKTINLSAVNRVEQISSRGGFGPTPEIETPDFAALRIKTPTAQLGRPTEKIDLNFPKLSSRKTPRSAREESFISLNSSEIKTSTPIISPKKNRSATAIGHSNEKKDWFSEEKRIDNSLSELTKYENYKFQRWNRNLEAVPIEQPADNVLMRIDNDEEITPFLTELTSRNRQIQRRTPLGRHTPTANEEDSAESIIKNKQARYRSFLNNRTSSLAESKNQRPSTSFEMYKKQLLDAEEKFDALDTSWAEFGMTSTSSFLKKIQTLDVKKSSMKEIEDDLKRKIKEFKENANKKDLQNHIKEIKILKMKRRKEMKQVYKKDLISENKFIAASLTKEAKDEKRDLFSRQREERIKQAREQKLHNLLEKRARTEDMIKDREMREEIRNQQLKKISLHTSWKTIVTIINSLYIIKEKIKLSYEERERKKETIEEAPMLDVQDADYEKKRQYFNLLFREKYQNTLDRIKELIGNGVRRWREQKKYESILLIAKFLTDLAETYRIPLAVSKFKNAVIKVQRAYRSYLQMKSSQKLLHFLQLEKFIQRRVERIEREISKLYNGKKGTKPQEVNSQTLNKMMSSATLGVQNSKVLFDLVAQKEEIKKIPKELKEEVVNRYYNERRSEHFRKLRLFEKETMSMKKASVFSDFRPKQSFTLSKNELQSLFDECYRRTREDIQRRERSHLGGIRTESKMKLNPEAQKSSNQLFKLARTATRIAVGFKNMSKPSETHLTSPKPVQFTEN</sequence>
<proteinExistence type="predicted"/>
<dbReference type="InParanoid" id="D2UY29"/>
<keyword evidence="4" id="KW-1185">Reference proteome</keyword>
<feature type="region of interest" description="Disordered" evidence="2">
    <location>
        <begin position="750"/>
        <end position="771"/>
    </location>
</feature>
<dbReference type="OrthoDB" id="10260359at2759"/>
<dbReference type="Proteomes" id="UP000006671">
    <property type="component" value="Unassembled WGS sequence"/>
</dbReference>
<keyword evidence="1" id="KW-0175">Coiled coil</keyword>
<dbReference type="AlphaFoldDB" id="D2UY29"/>
<organism evidence="4">
    <name type="scientific">Naegleria gruberi</name>
    <name type="common">Amoeba</name>
    <dbReference type="NCBI Taxonomy" id="5762"/>
    <lineage>
        <taxon>Eukaryota</taxon>
        <taxon>Discoba</taxon>
        <taxon>Heterolobosea</taxon>
        <taxon>Tetramitia</taxon>
        <taxon>Eutetramitia</taxon>
        <taxon>Vahlkampfiidae</taxon>
        <taxon>Naegleria</taxon>
    </lineage>
</organism>
<dbReference type="KEGG" id="ngr:NAEGRDRAFT_61326"/>
<evidence type="ECO:0000256" key="1">
    <source>
        <dbReference type="SAM" id="Coils"/>
    </source>
</evidence>
<feature type="region of interest" description="Disordered" evidence="2">
    <location>
        <begin position="1"/>
        <end position="24"/>
    </location>
</feature>
<name>D2UY29_NAEGR</name>
<evidence type="ECO:0000313" key="4">
    <source>
        <dbReference type="Proteomes" id="UP000006671"/>
    </source>
</evidence>
<feature type="compositionally biased region" description="Basic and acidic residues" evidence="2">
    <location>
        <begin position="1"/>
        <end position="12"/>
    </location>
</feature>
<dbReference type="VEuPathDB" id="AmoebaDB:NAEGRDRAFT_61326"/>
<dbReference type="GeneID" id="8863960"/>
<feature type="compositionally biased region" description="Low complexity" evidence="2">
    <location>
        <begin position="13"/>
        <end position="23"/>
    </location>
</feature>
<dbReference type="EMBL" id="GG738845">
    <property type="protein sequence ID" value="EFC50400.1"/>
    <property type="molecule type" value="Genomic_DNA"/>
</dbReference>
<dbReference type="RefSeq" id="XP_002683144.1">
    <property type="nucleotide sequence ID" value="XM_002683098.1"/>
</dbReference>
<protein>
    <submittedName>
        <fullName evidence="3">Predicted protein</fullName>
    </submittedName>
</protein>
<feature type="region of interest" description="Disordered" evidence="2">
    <location>
        <begin position="209"/>
        <end position="229"/>
    </location>
</feature>
<gene>
    <name evidence="3" type="ORF">NAEGRDRAFT_61326</name>
</gene>
<evidence type="ECO:0000256" key="2">
    <source>
        <dbReference type="SAM" id="MobiDB-lite"/>
    </source>
</evidence>
<accession>D2UY29</accession>
<dbReference type="PROSITE" id="PS50096">
    <property type="entry name" value="IQ"/>
    <property type="match status" value="1"/>
</dbReference>